<sequence>MELRLTTLTAEQEILMSATVLPPIDRWWPHLDIDFKHEILANLDAPLSTEALDEVARLCDATIEPGPAALSDSEKEYIRTQIEVVD</sequence>
<comment type="caution">
    <text evidence="1">The sequence shown here is derived from an EMBL/GenBank/DDBJ whole genome shotgun (WGS) entry which is preliminary data.</text>
</comment>
<proteinExistence type="predicted"/>
<gene>
    <name evidence="1" type="ORF">SAMN05216274_104150</name>
</gene>
<organism evidence="1 2">
    <name type="scientific">Cryobacterium levicorallinum</name>
    <dbReference type="NCBI Taxonomy" id="995038"/>
    <lineage>
        <taxon>Bacteria</taxon>
        <taxon>Bacillati</taxon>
        <taxon>Actinomycetota</taxon>
        <taxon>Actinomycetes</taxon>
        <taxon>Micrococcales</taxon>
        <taxon>Microbacteriaceae</taxon>
        <taxon>Cryobacterium</taxon>
    </lineage>
</organism>
<protein>
    <submittedName>
        <fullName evidence="1">Uncharacterized protein</fullName>
    </submittedName>
</protein>
<dbReference type="EMBL" id="FOPW01000004">
    <property type="protein sequence ID" value="SFH38833.1"/>
    <property type="molecule type" value="Genomic_DNA"/>
</dbReference>
<keyword evidence="2" id="KW-1185">Reference proteome</keyword>
<evidence type="ECO:0000313" key="1">
    <source>
        <dbReference type="EMBL" id="SFH38833.1"/>
    </source>
</evidence>
<reference evidence="1 2" key="1">
    <citation type="submission" date="2016-10" db="EMBL/GenBank/DDBJ databases">
        <authorList>
            <person name="Varghese N."/>
            <person name="Submissions S."/>
        </authorList>
    </citation>
    <scope>NUCLEOTIDE SEQUENCE [LARGE SCALE GENOMIC DNA]</scope>
    <source>
        <strain evidence="1 2">GMCC 1.11211</strain>
    </source>
</reference>
<evidence type="ECO:0000313" key="2">
    <source>
        <dbReference type="Proteomes" id="UP000199681"/>
    </source>
</evidence>
<name>A0ABY1EBU5_9MICO</name>
<dbReference type="Proteomes" id="UP000199681">
    <property type="component" value="Unassembled WGS sequence"/>
</dbReference>
<accession>A0ABY1EBU5</accession>